<dbReference type="SFLD" id="SFLDG01129">
    <property type="entry name" value="C1.5:_HAD__Beta-PGM__Phosphata"/>
    <property type="match status" value="1"/>
</dbReference>
<dbReference type="Pfam" id="PF13419">
    <property type="entry name" value="HAD_2"/>
    <property type="match status" value="1"/>
</dbReference>
<keyword evidence="5" id="KW-0378">Hydrolase</keyword>
<dbReference type="EMBL" id="LNYH01000149">
    <property type="protein sequence ID" value="KTD14392.1"/>
    <property type="molecule type" value="Genomic_DNA"/>
</dbReference>
<dbReference type="Gene3D" id="3.40.50.1000">
    <property type="entry name" value="HAD superfamily/HAD-like"/>
    <property type="match status" value="1"/>
</dbReference>
<dbReference type="GO" id="GO:0016787">
    <property type="term" value="F:hydrolase activity"/>
    <property type="evidence" value="ECO:0007669"/>
    <property type="project" value="UniProtKB-KW"/>
</dbReference>
<protein>
    <submittedName>
        <fullName evidence="5">HAD-superfamily hydrolase</fullName>
    </submittedName>
</protein>
<dbReference type="Gene3D" id="1.10.150.240">
    <property type="entry name" value="Putative phosphatase, domain 2"/>
    <property type="match status" value="1"/>
</dbReference>
<dbReference type="PATRIC" id="fig|454.4.peg.2874"/>
<comment type="cofactor">
    <cofactor evidence="1">
        <name>Mg(2+)</name>
        <dbReference type="ChEBI" id="CHEBI:18420"/>
    </cofactor>
</comment>
<reference evidence="5 6" key="1">
    <citation type="submission" date="2015-11" db="EMBL/GenBank/DDBJ databases">
        <title>Genomic analysis of 38 Legionella species identifies large and diverse effector repertoires.</title>
        <authorList>
            <person name="Burstein D."/>
            <person name="Amaro F."/>
            <person name="Zusman T."/>
            <person name="Lifshitz Z."/>
            <person name="Cohen O."/>
            <person name="Gilbert J.A."/>
            <person name="Pupko T."/>
            <person name="Shuman H.A."/>
            <person name="Segal G."/>
        </authorList>
    </citation>
    <scope>NUCLEOTIDE SEQUENCE [LARGE SCALE GENOMIC DNA]</scope>
    <source>
        <strain evidence="5 6">Bercovier 4</strain>
    </source>
</reference>
<comment type="caution">
    <text evidence="5">The sequence shown here is derived from an EMBL/GenBank/DDBJ whole genome shotgun (WGS) entry which is preliminary data.</text>
</comment>
<dbReference type="NCBIfam" id="TIGR01509">
    <property type="entry name" value="HAD-SF-IA-v3"/>
    <property type="match status" value="1"/>
</dbReference>
<dbReference type="PANTHER" id="PTHR46193:SF10">
    <property type="entry name" value="6-PHOSPHOGLUCONATE PHOSPHATASE"/>
    <property type="match status" value="1"/>
</dbReference>
<gene>
    <name evidence="5" type="ORF">Lisr_2620</name>
</gene>
<dbReference type="InterPro" id="IPR051600">
    <property type="entry name" value="Beta-PGM-like"/>
</dbReference>
<evidence type="ECO:0000256" key="2">
    <source>
        <dbReference type="ARBA" id="ARBA00006171"/>
    </source>
</evidence>
<dbReference type="InterPro" id="IPR023198">
    <property type="entry name" value="PGP-like_dom2"/>
</dbReference>
<dbReference type="PANTHER" id="PTHR46193">
    <property type="entry name" value="6-PHOSPHOGLUCONATE PHOSPHATASE"/>
    <property type="match status" value="1"/>
</dbReference>
<dbReference type="InterPro" id="IPR006439">
    <property type="entry name" value="HAD-SF_hydro_IA"/>
</dbReference>
<dbReference type="SFLD" id="SFLDS00003">
    <property type="entry name" value="Haloacid_Dehalogenase"/>
    <property type="match status" value="1"/>
</dbReference>
<keyword evidence="4" id="KW-0460">Magnesium</keyword>
<dbReference type="SUPFAM" id="SSF56784">
    <property type="entry name" value="HAD-like"/>
    <property type="match status" value="1"/>
</dbReference>
<dbReference type="Proteomes" id="UP000054761">
    <property type="component" value="Unassembled WGS sequence"/>
</dbReference>
<dbReference type="AlphaFoldDB" id="A0A0W0V2P2"/>
<dbReference type="OrthoDB" id="9800058at2"/>
<dbReference type="STRING" id="454.Lisr_2620"/>
<evidence type="ECO:0000256" key="4">
    <source>
        <dbReference type="ARBA" id="ARBA00022842"/>
    </source>
</evidence>
<evidence type="ECO:0000313" key="5">
    <source>
        <dbReference type="EMBL" id="KTD14392.1"/>
    </source>
</evidence>
<sequence length="229" mass="25643">MSIRIELIIFDNDGVLIDSEIIWHQFCAAEMIRLGYPITVEQSLKLFSALSNEKTFADILADEFGSSEIGLDFSKIGRETEANYPSLLKPVENIHQILNFLDNKKINKCIASNGNFDYIQSTLQITGLKKYFSDELIIGVEETMQRKPEPDVFLKAAHTFAIPPGHCLVIEDHALGIKAAKAAKMQVIGFLGATHAQGIRHRDWIANSEPDMIVNNVNELLAVIKNQFI</sequence>
<evidence type="ECO:0000313" key="6">
    <source>
        <dbReference type="Proteomes" id="UP000054761"/>
    </source>
</evidence>
<name>A0A0W0V2P2_9GAMM</name>
<evidence type="ECO:0000256" key="1">
    <source>
        <dbReference type="ARBA" id="ARBA00001946"/>
    </source>
</evidence>
<accession>A0A0W0V2P2</accession>
<evidence type="ECO:0000256" key="3">
    <source>
        <dbReference type="ARBA" id="ARBA00022723"/>
    </source>
</evidence>
<dbReference type="InterPro" id="IPR036412">
    <property type="entry name" value="HAD-like_sf"/>
</dbReference>
<proteinExistence type="inferred from homology"/>
<dbReference type="SFLD" id="SFLDG01135">
    <property type="entry name" value="C1.5.6:_HAD__Beta-PGM__Phospha"/>
    <property type="match status" value="1"/>
</dbReference>
<dbReference type="InterPro" id="IPR023214">
    <property type="entry name" value="HAD_sf"/>
</dbReference>
<dbReference type="RefSeq" id="WP_058502890.1">
    <property type="nucleotide sequence ID" value="NZ_CAAAJA010000100.1"/>
</dbReference>
<dbReference type="GO" id="GO:0046872">
    <property type="term" value="F:metal ion binding"/>
    <property type="evidence" value="ECO:0007669"/>
    <property type="project" value="UniProtKB-KW"/>
</dbReference>
<keyword evidence="3" id="KW-0479">Metal-binding</keyword>
<organism evidence="5 6">
    <name type="scientific">Legionella israelensis</name>
    <dbReference type="NCBI Taxonomy" id="454"/>
    <lineage>
        <taxon>Bacteria</taxon>
        <taxon>Pseudomonadati</taxon>
        <taxon>Pseudomonadota</taxon>
        <taxon>Gammaproteobacteria</taxon>
        <taxon>Legionellales</taxon>
        <taxon>Legionellaceae</taxon>
        <taxon>Legionella</taxon>
    </lineage>
</organism>
<comment type="similarity">
    <text evidence="2">Belongs to the HAD-like hydrolase superfamily. CbbY/CbbZ/Gph/YieH family.</text>
</comment>
<keyword evidence="6" id="KW-1185">Reference proteome</keyword>
<dbReference type="InterPro" id="IPR041492">
    <property type="entry name" value="HAD_2"/>
</dbReference>